<keyword evidence="2" id="KW-1185">Reference proteome</keyword>
<sequence length="136" mass="15050">MYKFSNGLFYPFSLQSAYESAGTWPEIGVEVTDDVFKSFSTAPEGKVVGVDGDGYPCWVDVPPLSHVELIAIAESKRVQLLNYADEVVKDWRVELALDEISDEDKAKLSAWMAYKKSVKAVDVSTAPEISWPVVPS</sequence>
<comment type="caution">
    <text evidence="1">The sequence shown here is derived from an EMBL/GenBank/DDBJ whole genome shotgun (WGS) entry which is preliminary data.</text>
</comment>
<dbReference type="Proteomes" id="UP000250186">
    <property type="component" value="Unassembled WGS sequence"/>
</dbReference>
<protein>
    <submittedName>
        <fullName evidence="1">Phage tail protein</fullName>
    </submittedName>
</protein>
<dbReference type="InterPro" id="IPR003458">
    <property type="entry name" value="Phage_T4_Gp38_tail_assem"/>
</dbReference>
<organism evidence="1 2">
    <name type="scientific">Lonsdalea populi</name>
    <dbReference type="NCBI Taxonomy" id="1172565"/>
    <lineage>
        <taxon>Bacteria</taxon>
        <taxon>Pseudomonadati</taxon>
        <taxon>Pseudomonadota</taxon>
        <taxon>Gammaproteobacteria</taxon>
        <taxon>Enterobacterales</taxon>
        <taxon>Pectobacteriaceae</taxon>
        <taxon>Lonsdalea</taxon>
    </lineage>
</organism>
<accession>A0ABX9ETV8</accession>
<dbReference type="Pfam" id="PF02413">
    <property type="entry name" value="Caudo_TAP"/>
    <property type="match status" value="1"/>
</dbReference>
<gene>
    <name evidence="1" type="ORF">AU492_00720</name>
</gene>
<evidence type="ECO:0000313" key="1">
    <source>
        <dbReference type="EMBL" id="RAT38332.1"/>
    </source>
</evidence>
<name>A0ABX9ETV8_9GAMM</name>
<proteinExistence type="predicted"/>
<dbReference type="EMBL" id="LUSW01000001">
    <property type="protein sequence ID" value="RAT38332.1"/>
    <property type="molecule type" value="Genomic_DNA"/>
</dbReference>
<evidence type="ECO:0000313" key="2">
    <source>
        <dbReference type="Proteomes" id="UP000250186"/>
    </source>
</evidence>
<dbReference type="RefSeq" id="WP_112092090.1">
    <property type="nucleotide sequence ID" value="NZ_LUSR01000001.1"/>
</dbReference>
<reference evidence="1 2" key="1">
    <citation type="submission" date="2016-02" db="EMBL/GenBank/DDBJ databases">
        <title>Species-wide whole genome sequencing reveals diversity, host range in Lonsdalea quercina.</title>
        <authorList>
            <person name="Li Y."/>
        </authorList>
    </citation>
    <scope>NUCLEOTIDE SEQUENCE [LARGE SCALE GENOMIC DNA]</scope>
    <source>
        <strain evidence="1 2">CFCC 12721</strain>
    </source>
</reference>